<name>A0A7W9FGS3_9CAUL</name>
<keyword evidence="3" id="KW-1185">Reference proteome</keyword>
<dbReference type="AlphaFoldDB" id="A0A7W9FGS3"/>
<accession>A0A7W9FGS3</accession>
<evidence type="ECO:0000313" key="2">
    <source>
        <dbReference type="EMBL" id="MBB5746744.1"/>
    </source>
</evidence>
<dbReference type="RefSeq" id="WP_343060374.1">
    <property type="nucleotide sequence ID" value="NZ_JACHOR010000004.1"/>
</dbReference>
<feature type="compositionally biased region" description="Basic and acidic residues" evidence="1">
    <location>
        <begin position="69"/>
        <end position="82"/>
    </location>
</feature>
<proteinExistence type="predicted"/>
<dbReference type="Pfam" id="PF19883">
    <property type="entry name" value="DUF6356"/>
    <property type="match status" value="1"/>
</dbReference>
<gene>
    <name evidence="2" type="ORF">GGR13_002351</name>
</gene>
<feature type="region of interest" description="Disordered" evidence="1">
    <location>
        <begin position="69"/>
        <end position="88"/>
    </location>
</feature>
<protein>
    <recommendedName>
        <fullName evidence="4">Capsule biosynthesis protein</fullName>
    </recommendedName>
</protein>
<comment type="caution">
    <text evidence="2">The sequence shown here is derived from an EMBL/GenBank/DDBJ whole genome shotgun (WGS) entry which is preliminary data.</text>
</comment>
<evidence type="ECO:0008006" key="4">
    <source>
        <dbReference type="Google" id="ProtNLM"/>
    </source>
</evidence>
<evidence type="ECO:0000313" key="3">
    <source>
        <dbReference type="Proteomes" id="UP000545037"/>
    </source>
</evidence>
<dbReference type="InterPro" id="IPR045936">
    <property type="entry name" value="DUF6356"/>
</dbReference>
<evidence type="ECO:0000256" key="1">
    <source>
        <dbReference type="SAM" id="MobiDB-lite"/>
    </source>
</evidence>
<reference evidence="2 3" key="1">
    <citation type="submission" date="2020-08" db="EMBL/GenBank/DDBJ databases">
        <title>Genomic Encyclopedia of Type Strains, Phase IV (KMG-IV): sequencing the most valuable type-strain genomes for metagenomic binning, comparative biology and taxonomic classification.</title>
        <authorList>
            <person name="Goeker M."/>
        </authorList>
    </citation>
    <scope>NUCLEOTIDE SEQUENCE [LARGE SCALE GENOMIC DNA]</scope>
    <source>
        <strain evidence="2 3">DSM 4737</strain>
    </source>
</reference>
<sequence>MRRTLSRLFADHPREVNEGYFEHMAAASRFGLRLSRLAGLAFLHAVVPGVAKTAVSDEIQRMAREIGGRAEDARDTRMREAGVWDPGL</sequence>
<dbReference type="EMBL" id="JACHOR010000004">
    <property type="protein sequence ID" value="MBB5746744.1"/>
    <property type="molecule type" value="Genomic_DNA"/>
</dbReference>
<organism evidence="2 3">
    <name type="scientific">Brevundimonas variabilis</name>
    <dbReference type="NCBI Taxonomy" id="74312"/>
    <lineage>
        <taxon>Bacteria</taxon>
        <taxon>Pseudomonadati</taxon>
        <taxon>Pseudomonadota</taxon>
        <taxon>Alphaproteobacteria</taxon>
        <taxon>Caulobacterales</taxon>
        <taxon>Caulobacteraceae</taxon>
        <taxon>Brevundimonas</taxon>
    </lineage>
</organism>
<dbReference type="Proteomes" id="UP000545037">
    <property type="component" value="Unassembled WGS sequence"/>
</dbReference>